<keyword evidence="3" id="KW-0536">Nodulation</keyword>
<proteinExistence type="inferred from homology"/>
<dbReference type="EMBL" id="JANX01000522">
    <property type="protein sequence ID" value="KGM31385.1"/>
    <property type="molecule type" value="Genomic_DNA"/>
</dbReference>
<evidence type="ECO:0000256" key="3">
    <source>
        <dbReference type="ARBA" id="ARBA00022458"/>
    </source>
</evidence>
<dbReference type="Pfam" id="PF00005">
    <property type="entry name" value="ABC_tran"/>
    <property type="match status" value="1"/>
</dbReference>
<dbReference type="AlphaFoldDB" id="A0A0A0D021"/>
<dbReference type="PROSITE" id="PS00211">
    <property type="entry name" value="ABC_TRANSPORTER_1"/>
    <property type="match status" value="1"/>
</dbReference>
<dbReference type="InterPro" id="IPR003593">
    <property type="entry name" value="AAA+_ATPase"/>
</dbReference>
<organism evidence="7 8">
    <name type="scientific">Inquilinus limosus MP06</name>
    <dbReference type="NCBI Taxonomy" id="1398085"/>
    <lineage>
        <taxon>Bacteria</taxon>
        <taxon>Pseudomonadati</taxon>
        <taxon>Pseudomonadota</taxon>
        <taxon>Alphaproteobacteria</taxon>
        <taxon>Rhodospirillales</taxon>
        <taxon>Rhodospirillaceae</taxon>
        <taxon>Inquilinus</taxon>
    </lineage>
</organism>
<dbReference type="InterPro" id="IPR017871">
    <property type="entry name" value="ABC_transporter-like_CS"/>
</dbReference>
<comment type="caution">
    <text evidence="7">The sequence shown here is derived from an EMBL/GenBank/DDBJ whole genome shotgun (WGS) entry which is preliminary data.</text>
</comment>
<dbReference type="SMART" id="SM00382">
    <property type="entry name" value="AAA"/>
    <property type="match status" value="1"/>
</dbReference>
<dbReference type="GO" id="GO:0016887">
    <property type="term" value="F:ATP hydrolysis activity"/>
    <property type="evidence" value="ECO:0007669"/>
    <property type="project" value="InterPro"/>
</dbReference>
<dbReference type="RefSeq" id="WP_034845891.1">
    <property type="nucleotide sequence ID" value="NZ_JANX01000522.1"/>
</dbReference>
<evidence type="ECO:0000256" key="1">
    <source>
        <dbReference type="ARBA" id="ARBA00005417"/>
    </source>
</evidence>
<protein>
    <submittedName>
        <fullName evidence="7">ABC transporter</fullName>
    </submittedName>
</protein>
<evidence type="ECO:0000259" key="6">
    <source>
        <dbReference type="PROSITE" id="PS50893"/>
    </source>
</evidence>
<keyword evidence="4" id="KW-0547">Nucleotide-binding</keyword>
<dbReference type="PANTHER" id="PTHR42711">
    <property type="entry name" value="ABC TRANSPORTER ATP-BINDING PROTEIN"/>
    <property type="match status" value="1"/>
</dbReference>
<feature type="domain" description="ABC transporter" evidence="6">
    <location>
        <begin position="7"/>
        <end position="238"/>
    </location>
</feature>
<dbReference type="InterPro" id="IPR003439">
    <property type="entry name" value="ABC_transporter-like_ATP-bd"/>
</dbReference>
<accession>A0A0A0D021</accession>
<reference evidence="7 8" key="1">
    <citation type="submission" date="2014-01" db="EMBL/GenBank/DDBJ databases">
        <title>Genome sequence determination for a cystic fibrosis isolate, Inquilinus limosus.</title>
        <authorList>
            <person name="Pino M."/>
            <person name="Di Conza J."/>
            <person name="Gutkind G."/>
        </authorList>
    </citation>
    <scope>NUCLEOTIDE SEQUENCE [LARGE SCALE GENOMIC DNA]</scope>
    <source>
        <strain evidence="7 8">MP06</strain>
    </source>
</reference>
<dbReference type="InterPro" id="IPR027417">
    <property type="entry name" value="P-loop_NTPase"/>
</dbReference>
<name>A0A0A0D021_9PROT</name>
<dbReference type="OrthoDB" id="9778547at2"/>
<gene>
    <name evidence="7" type="ORF">P409_27470</name>
</gene>
<dbReference type="GO" id="GO:0005524">
    <property type="term" value="F:ATP binding"/>
    <property type="evidence" value="ECO:0007669"/>
    <property type="project" value="UniProtKB-KW"/>
</dbReference>
<evidence type="ECO:0000256" key="5">
    <source>
        <dbReference type="ARBA" id="ARBA00022840"/>
    </source>
</evidence>
<dbReference type="PROSITE" id="PS50893">
    <property type="entry name" value="ABC_TRANSPORTER_2"/>
    <property type="match status" value="1"/>
</dbReference>
<evidence type="ECO:0000256" key="2">
    <source>
        <dbReference type="ARBA" id="ARBA00022448"/>
    </source>
</evidence>
<keyword evidence="5" id="KW-0067">ATP-binding</keyword>
<dbReference type="PANTHER" id="PTHR42711:SF5">
    <property type="entry name" value="ABC TRANSPORTER ATP-BINDING PROTEIN NATA"/>
    <property type="match status" value="1"/>
</dbReference>
<sequence length="253" mass="27532">MLSDGVIIAERLSKRFHPGAAPAVDGISFVVPRGSTVALLGGNGAGKTTTISMLLGLLLPSGGRITVLGHDMARDRWAVLPRMNFSSPYVDLPHRLTVRENLAVYARLYGVRDRRRRIAELAEMLDLTGFVDRPSGKLSAGQKTRVALAKALVNAPELLLLDEPTASLDPDTGDWVRGMLERYRAERGATILLASHNMDEVERLSDQVLMLKAGKIVDQGSPDHLIAKYGRTDLEEVFLDIARSRSALGQAAQ</sequence>
<evidence type="ECO:0000256" key="4">
    <source>
        <dbReference type="ARBA" id="ARBA00022741"/>
    </source>
</evidence>
<evidence type="ECO:0000313" key="8">
    <source>
        <dbReference type="Proteomes" id="UP000029995"/>
    </source>
</evidence>
<keyword evidence="2" id="KW-0813">Transport</keyword>
<dbReference type="SUPFAM" id="SSF52540">
    <property type="entry name" value="P-loop containing nucleoside triphosphate hydrolases"/>
    <property type="match status" value="1"/>
</dbReference>
<dbReference type="InterPro" id="IPR050763">
    <property type="entry name" value="ABC_transporter_ATP-binding"/>
</dbReference>
<evidence type="ECO:0000313" key="7">
    <source>
        <dbReference type="EMBL" id="KGM31385.1"/>
    </source>
</evidence>
<dbReference type="Proteomes" id="UP000029995">
    <property type="component" value="Unassembled WGS sequence"/>
</dbReference>
<dbReference type="Gene3D" id="3.40.50.300">
    <property type="entry name" value="P-loop containing nucleotide triphosphate hydrolases"/>
    <property type="match status" value="1"/>
</dbReference>
<comment type="similarity">
    <text evidence="1">Belongs to the ABC transporter superfamily.</text>
</comment>